<dbReference type="GO" id="GO:0035091">
    <property type="term" value="F:phosphatidylinositol binding"/>
    <property type="evidence" value="ECO:0007669"/>
    <property type="project" value="InterPro"/>
</dbReference>
<dbReference type="EMBL" id="JABDHM010000032">
    <property type="protein sequence ID" value="KAF5221915.1"/>
    <property type="molecule type" value="Genomic_DNA"/>
</dbReference>
<evidence type="ECO:0000313" key="1">
    <source>
        <dbReference type="EMBL" id="KAF5221915.1"/>
    </source>
</evidence>
<proteinExistence type="predicted"/>
<dbReference type="Gene3D" id="3.30.1520.10">
    <property type="entry name" value="Phox-like domain"/>
    <property type="match status" value="1"/>
</dbReference>
<accession>A0A7J6Y5Z1</accession>
<evidence type="ECO:0008006" key="3">
    <source>
        <dbReference type="Google" id="ProtNLM"/>
    </source>
</evidence>
<protein>
    <recommendedName>
        <fullName evidence="3">PX domain-containing protein</fullName>
    </recommendedName>
</protein>
<dbReference type="Proteomes" id="UP000583944">
    <property type="component" value="Unassembled WGS sequence"/>
</dbReference>
<evidence type="ECO:0000313" key="2">
    <source>
        <dbReference type="Proteomes" id="UP000583944"/>
    </source>
</evidence>
<dbReference type="CDD" id="cd06093">
    <property type="entry name" value="PX_domain"/>
    <property type="match status" value="1"/>
</dbReference>
<sequence length="366" mass="40309">MSKWASVPGENDEFGERNEGSGTLFSCSYVVHIPPPVSGPSLPANAIDIVSITLPHVRLAPDVTQKMVTWYEVLVRSATHQWSVLKRFSEFVELYKAMEKANLLQLARQQLERALAAPPSRFFPSQRRQQRLEEFVQSLLQTMKDLLVSLLCSGSPETEVVGDFSRQTASLVTGSAFSIFIRFLTTTSYNALLVSALAGRDSTAHMTSGATTDCLMMDERTHVPPAKIIHLPKQRFTIMLQLPGVSISAVFVECSEDSREIVVKGAWNNHITGPDSVLSGKIDTLRNLSVTSSGGLAETVLSTDLCAMADTTKVLVDTFPVGDFQMEFEVPPPFAVREWESQYAGGVLFLTWRSDAFNVSNPTKNT</sequence>
<comment type="caution">
    <text evidence="1">The sequence shown here is derived from an EMBL/GenBank/DDBJ whole genome shotgun (WGS) entry which is preliminary data.</text>
</comment>
<reference evidence="1 2" key="1">
    <citation type="journal article" date="2019" name="Genome Biol. Evol.">
        <title>Nanopore Sequencing Significantly Improves Genome Assembly of the Protozoan Parasite Trypanosoma cruzi.</title>
        <authorList>
            <person name="Diaz-Viraque F."/>
            <person name="Pita S."/>
            <person name="Greif G."/>
            <person name="de Souza R.C.M."/>
            <person name="Iraola G."/>
            <person name="Robello C."/>
        </authorList>
    </citation>
    <scope>NUCLEOTIDE SEQUENCE [LARGE SCALE GENOMIC DNA]</scope>
    <source>
        <strain evidence="1 2">Berenice</strain>
    </source>
</reference>
<gene>
    <name evidence="1" type="ORF">ECC02_005082</name>
</gene>
<dbReference type="InterPro" id="IPR036871">
    <property type="entry name" value="PX_dom_sf"/>
</dbReference>
<dbReference type="VEuPathDB" id="TriTrypDB:BCY84_07790"/>
<dbReference type="SUPFAM" id="SSF64268">
    <property type="entry name" value="PX domain"/>
    <property type="match status" value="1"/>
</dbReference>
<dbReference type="VEuPathDB" id="TriTrypDB:ECC02_005082"/>
<dbReference type="AlphaFoldDB" id="A0A7J6Y5Z1"/>
<organism evidence="1 2">
    <name type="scientific">Trypanosoma cruzi</name>
    <dbReference type="NCBI Taxonomy" id="5693"/>
    <lineage>
        <taxon>Eukaryota</taxon>
        <taxon>Discoba</taxon>
        <taxon>Euglenozoa</taxon>
        <taxon>Kinetoplastea</taxon>
        <taxon>Metakinetoplastina</taxon>
        <taxon>Trypanosomatida</taxon>
        <taxon>Trypanosomatidae</taxon>
        <taxon>Trypanosoma</taxon>
        <taxon>Schizotrypanum</taxon>
    </lineage>
</organism>
<name>A0A7J6Y5Z1_TRYCR</name>